<evidence type="ECO:0000313" key="2">
    <source>
        <dbReference type="Proteomes" id="UP000066549"/>
    </source>
</evidence>
<proteinExistence type="predicted"/>
<dbReference type="EMBL" id="CP011002">
    <property type="protein sequence ID" value="AKO65500.1"/>
    <property type="molecule type" value="Genomic_DNA"/>
</dbReference>
<accession>A0A0H4J0C2</accession>
<organism evidence="1 2">
    <name type="scientific">Methylophilales bacterium MBRS-H7</name>
    <dbReference type="NCBI Taxonomy" id="1623450"/>
    <lineage>
        <taxon>Bacteria</taxon>
        <taxon>Pseudomonadati</taxon>
        <taxon>Pseudomonadota</taxon>
        <taxon>Betaproteobacteria</taxon>
        <taxon>Nitrosomonadales</taxon>
        <taxon>OM43 clade</taxon>
    </lineage>
</organism>
<evidence type="ECO:0008006" key="3">
    <source>
        <dbReference type="Google" id="ProtNLM"/>
    </source>
</evidence>
<evidence type="ECO:0000313" key="1">
    <source>
        <dbReference type="EMBL" id="AKO65500.1"/>
    </source>
</evidence>
<sequence>MKVFDLTSDVIKKHNIFFLYDHDACISDHCIHEIKVNLGIKDLSIDINEISFEDELNQYLSQDLFGERHLIKINIKNAKNIPKINAILRENSSENVFIIKYSKKDKIDFEGLNSLFIDTEIKEFEKNKYLAYLINSYSIDLTSDEINSIEVATANNYLALHNVLKLKTLYTKNNIDNQSSYEGFDIIASIFKDKQEVFINKVEKFLQSLNDPIQFNSLLFWFFKAVYRYKNDSSINLKNLRLFGDLSKFCQAASSKMSLKLLENIIQKIHLVDKISKGQYIDLDAKLEIKKILQICFLKARNG</sequence>
<dbReference type="AlphaFoldDB" id="A0A0H4J0C2"/>
<dbReference type="Proteomes" id="UP000066549">
    <property type="component" value="Chromosome"/>
</dbReference>
<gene>
    <name evidence="1" type="ORF">VI33_01715</name>
</gene>
<name>A0A0H4J0C2_9PROT</name>
<protein>
    <recommendedName>
        <fullName evidence="3">DNA polymerase III delta N-terminal domain-containing protein</fullName>
    </recommendedName>
</protein>
<keyword evidence="2" id="KW-1185">Reference proteome</keyword>
<reference evidence="1 2" key="1">
    <citation type="submission" date="2015-03" db="EMBL/GenBank/DDBJ databases">
        <title>Comparative analysis of the OM43 clade including a novel species from Red Sea uncovers genomic and metabolic diversity among marine methylotrophs.</title>
        <authorList>
            <person name="Jimenez-Infante F."/>
            <person name="Ngugi D.K."/>
            <person name="Vinu M."/>
            <person name="Alam I."/>
            <person name="Kamau A."/>
            <person name="Blom J."/>
            <person name="Bajic V.B."/>
            <person name="Stingl U."/>
        </authorList>
    </citation>
    <scope>NUCLEOTIDE SEQUENCE [LARGE SCALE GENOMIC DNA]</scope>
    <source>
        <strain evidence="1 2">MBRSH7</strain>
    </source>
</reference>